<sequence length="230" mass="24840">MLGSPGDVANSLVALPGHCGLDYGRGRTATAVSSAFARVFSHGLSAIHVKNGLALFVALLANWLLWSGHFDNAFLIALGIVSCWICLWLTTRMRIVDEEGAPAHLGLLSVVFYAIWLTREIVRANIAAAKIILSPVMPLRRNLIRVPANQKSELGRVVFANSITLTPGTVAVRLRGNEVLVHGLALLETKEDMSGGIGRRVCRLERSGSDSFDVAVSKKSTKASDKKRSR</sequence>
<proteinExistence type="inferred from homology"/>
<accession>A0A5C5XVQ0</accession>
<dbReference type="AlphaFoldDB" id="A0A5C5XVQ0"/>
<gene>
    <name evidence="9" type="ORF">CA85_26860</name>
</gene>
<organism evidence="9 10">
    <name type="scientific">Allorhodopirellula solitaria</name>
    <dbReference type="NCBI Taxonomy" id="2527987"/>
    <lineage>
        <taxon>Bacteria</taxon>
        <taxon>Pseudomonadati</taxon>
        <taxon>Planctomycetota</taxon>
        <taxon>Planctomycetia</taxon>
        <taxon>Pirellulales</taxon>
        <taxon>Pirellulaceae</taxon>
        <taxon>Allorhodopirellula</taxon>
    </lineage>
</organism>
<dbReference type="Pfam" id="PF01899">
    <property type="entry name" value="MNHE"/>
    <property type="match status" value="1"/>
</dbReference>
<feature type="region of interest" description="Disordered" evidence="7">
    <location>
        <begin position="209"/>
        <end position="230"/>
    </location>
</feature>
<feature type="transmembrane region" description="Helical" evidence="8">
    <location>
        <begin position="72"/>
        <end position="89"/>
    </location>
</feature>
<dbReference type="GO" id="GO:0008324">
    <property type="term" value="F:monoatomic cation transmembrane transporter activity"/>
    <property type="evidence" value="ECO:0007669"/>
    <property type="project" value="InterPro"/>
</dbReference>
<reference evidence="9 10" key="1">
    <citation type="submission" date="2019-02" db="EMBL/GenBank/DDBJ databases">
        <title>Deep-cultivation of Planctomycetes and their phenomic and genomic characterization uncovers novel biology.</title>
        <authorList>
            <person name="Wiegand S."/>
            <person name="Jogler M."/>
            <person name="Boedeker C."/>
            <person name="Pinto D."/>
            <person name="Vollmers J."/>
            <person name="Rivas-Marin E."/>
            <person name="Kohn T."/>
            <person name="Peeters S.H."/>
            <person name="Heuer A."/>
            <person name="Rast P."/>
            <person name="Oberbeckmann S."/>
            <person name="Bunk B."/>
            <person name="Jeske O."/>
            <person name="Meyerdierks A."/>
            <person name="Storesund J.E."/>
            <person name="Kallscheuer N."/>
            <person name="Luecker S."/>
            <person name="Lage O.M."/>
            <person name="Pohl T."/>
            <person name="Merkel B.J."/>
            <person name="Hornburger P."/>
            <person name="Mueller R.-W."/>
            <person name="Bruemmer F."/>
            <person name="Labrenz M."/>
            <person name="Spormann A.M."/>
            <person name="Op Den Camp H."/>
            <person name="Overmann J."/>
            <person name="Amann R."/>
            <person name="Jetten M.S.M."/>
            <person name="Mascher T."/>
            <person name="Medema M.H."/>
            <person name="Devos D.P."/>
            <person name="Kaster A.-K."/>
            <person name="Ovreas L."/>
            <person name="Rohde M."/>
            <person name="Galperin M.Y."/>
            <person name="Jogler C."/>
        </authorList>
    </citation>
    <scope>NUCLEOTIDE SEQUENCE [LARGE SCALE GENOMIC DNA]</scope>
    <source>
        <strain evidence="9 10">CA85</strain>
    </source>
</reference>
<dbReference type="GO" id="GO:0005886">
    <property type="term" value="C:plasma membrane"/>
    <property type="evidence" value="ECO:0007669"/>
    <property type="project" value="UniProtKB-SubCell"/>
</dbReference>
<feature type="transmembrane region" description="Helical" evidence="8">
    <location>
        <begin position="101"/>
        <end position="118"/>
    </location>
</feature>
<dbReference type="PANTHER" id="PTHR34584:SF1">
    <property type="entry name" value="NA(+)_H(+) ANTIPORTER SUBUNIT E1"/>
    <property type="match status" value="1"/>
</dbReference>
<keyword evidence="4 8" id="KW-0812">Transmembrane</keyword>
<evidence type="ECO:0000256" key="3">
    <source>
        <dbReference type="ARBA" id="ARBA00022475"/>
    </source>
</evidence>
<keyword evidence="6 8" id="KW-0472">Membrane</keyword>
<feature type="transmembrane region" description="Helical" evidence="8">
    <location>
        <begin position="47"/>
        <end position="66"/>
    </location>
</feature>
<evidence type="ECO:0000256" key="5">
    <source>
        <dbReference type="ARBA" id="ARBA00022989"/>
    </source>
</evidence>
<evidence type="ECO:0000256" key="6">
    <source>
        <dbReference type="ARBA" id="ARBA00023136"/>
    </source>
</evidence>
<comment type="similarity">
    <text evidence="2">Belongs to the CPA3 antiporters (TC 2.A.63) subunit E family.</text>
</comment>
<keyword evidence="10" id="KW-1185">Reference proteome</keyword>
<evidence type="ECO:0000256" key="7">
    <source>
        <dbReference type="SAM" id="MobiDB-lite"/>
    </source>
</evidence>
<dbReference type="Proteomes" id="UP000318053">
    <property type="component" value="Unassembled WGS sequence"/>
</dbReference>
<evidence type="ECO:0000256" key="8">
    <source>
        <dbReference type="SAM" id="Phobius"/>
    </source>
</evidence>
<protein>
    <submittedName>
        <fullName evidence="9">Putative monovalent cation/H+ antiporter subunit E</fullName>
    </submittedName>
</protein>
<comment type="caution">
    <text evidence="9">The sequence shown here is derived from an EMBL/GenBank/DDBJ whole genome shotgun (WGS) entry which is preliminary data.</text>
</comment>
<evidence type="ECO:0000313" key="9">
    <source>
        <dbReference type="EMBL" id="TWT66589.1"/>
    </source>
</evidence>
<keyword evidence="3" id="KW-1003">Cell membrane</keyword>
<dbReference type="InterPro" id="IPR002758">
    <property type="entry name" value="Cation_antiport_E"/>
</dbReference>
<dbReference type="EMBL" id="SJPK01000005">
    <property type="protein sequence ID" value="TWT66589.1"/>
    <property type="molecule type" value="Genomic_DNA"/>
</dbReference>
<keyword evidence="5 8" id="KW-1133">Transmembrane helix</keyword>
<evidence type="ECO:0000313" key="10">
    <source>
        <dbReference type="Proteomes" id="UP000318053"/>
    </source>
</evidence>
<name>A0A5C5XVQ0_9BACT</name>
<evidence type="ECO:0000256" key="4">
    <source>
        <dbReference type="ARBA" id="ARBA00022692"/>
    </source>
</evidence>
<evidence type="ECO:0000256" key="2">
    <source>
        <dbReference type="ARBA" id="ARBA00006228"/>
    </source>
</evidence>
<evidence type="ECO:0000256" key="1">
    <source>
        <dbReference type="ARBA" id="ARBA00004651"/>
    </source>
</evidence>
<dbReference type="PANTHER" id="PTHR34584">
    <property type="entry name" value="NA(+)/H(+) ANTIPORTER SUBUNIT E1"/>
    <property type="match status" value="1"/>
</dbReference>
<comment type="subcellular location">
    <subcellularLocation>
        <location evidence="1">Cell membrane</location>
        <topology evidence="1">Multi-pass membrane protein</topology>
    </subcellularLocation>
</comment>